<dbReference type="EMBL" id="AP023439">
    <property type="protein sequence ID" value="BCL23020.1"/>
    <property type="molecule type" value="Genomic_DNA"/>
</dbReference>
<proteinExistence type="predicted"/>
<dbReference type="PANTHER" id="PTHR30349">
    <property type="entry name" value="PHAGE INTEGRASE-RELATED"/>
    <property type="match status" value="1"/>
</dbReference>
<dbReference type="InterPro" id="IPR050090">
    <property type="entry name" value="Tyrosine_recombinase_XerCD"/>
</dbReference>
<feature type="domain" description="Tyr recombinase" evidence="3">
    <location>
        <begin position="254"/>
        <end position="487"/>
    </location>
</feature>
<feature type="region of interest" description="Disordered" evidence="2">
    <location>
        <begin position="345"/>
        <end position="372"/>
    </location>
</feature>
<sequence>MTSNNNLGAGRQNRPASEGFSFDVRLWNVTKVNSKTRPYQLRWKVGGKVSSATFATATLADGRRSELRQAMRKGEAFRITDGLPESEVRAAEAAAMVRNDPSWFEFVREYMAVRWRTAAAKTREGLADSLATVALAMMGEDSKAPTLEDVRRTVRWAVVPAHKDEEPPEELEAAYAWLAAHSLPLSALTDSKVIRDVHYRLSFKLDDTPAAADTYKRRRRGFNTAMEYAIQEGYLEENPLNGVKRSTSQRGDAVDPRTLVNELQGRQLLTAVSYVGSVHRNRGRRLVAFFACILYAAMRPAEVVGLRLSDCHLPESPPYVVSLVKGFRKPRAKWGTLTLRETRPISGKKWTDSGERHDRRGLKSRDPGADRPVPIPPVLVAILRAHIAEFGTAKDGRLFPNERGGLLGTSSYWRVWQEARPFALTPHKVASPLARRPYDLRATCITNWLRAGLPVAEVARRAGNSPEVIHRRYAGVIDDSDEANNRKIEQAMGWAG</sequence>
<dbReference type="GO" id="GO:0003677">
    <property type="term" value="F:DNA binding"/>
    <property type="evidence" value="ECO:0007669"/>
    <property type="project" value="InterPro"/>
</dbReference>
<gene>
    <name evidence="4" type="ORF">GCM10017668_48630</name>
</gene>
<dbReference type="KEGG" id="stui:GCM10017668_48630"/>
<organism evidence="4 5">
    <name type="scientific">Streptomyces tuirus</name>
    <dbReference type="NCBI Taxonomy" id="68278"/>
    <lineage>
        <taxon>Bacteria</taxon>
        <taxon>Bacillati</taxon>
        <taxon>Actinomycetota</taxon>
        <taxon>Actinomycetes</taxon>
        <taxon>Kitasatosporales</taxon>
        <taxon>Streptomycetaceae</taxon>
        <taxon>Streptomyces</taxon>
    </lineage>
</organism>
<evidence type="ECO:0000313" key="5">
    <source>
        <dbReference type="Proteomes" id="UP000516373"/>
    </source>
</evidence>
<dbReference type="SUPFAM" id="SSF56349">
    <property type="entry name" value="DNA breaking-rejoining enzymes"/>
    <property type="match status" value="1"/>
</dbReference>
<reference evidence="4 5" key="1">
    <citation type="journal article" date="2014" name="Int. J. Syst. Evol. Microbiol.">
        <title>Complete genome sequence of Corynebacterium casei LMG S-19264T (=DSM 44701T), isolated from a smear-ripened cheese.</title>
        <authorList>
            <consortium name="US DOE Joint Genome Institute (JGI-PGF)"/>
            <person name="Walter F."/>
            <person name="Albersmeier A."/>
            <person name="Kalinowski J."/>
            <person name="Ruckert C."/>
        </authorList>
    </citation>
    <scope>NUCLEOTIDE SEQUENCE [LARGE SCALE GENOMIC DNA]</scope>
    <source>
        <strain evidence="4 5">JCM 4255</strain>
    </source>
</reference>
<dbReference type="GO" id="GO:0015074">
    <property type="term" value="P:DNA integration"/>
    <property type="evidence" value="ECO:0007669"/>
    <property type="project" value="InterPro"/>
</dbReference>
<dbReference type="PROSITE" id="PS51898">
    <property type="entry name" value="TYR_RECOMBINASE"/>
    <property type="match status" value="1"/>
</dbReference>
<evidence type="ECO:0000256" key="1">
    <source>
        <dbReference type="ARBA" id="ARBA00023172"/>
    </source>
</evidence>
<dbReference type="AlphaFoldDB" id="A0A7G1NMV3"/>
<dbReference type="Gene3D" id="1.10.443.10">
    <property type="entry name" value="Intergrase catalytic core"/>
    <property type="match status" value="1"/>
</dbReference>
<evidence type="ECO:0000259" key="3">
    <source>
        <dbReference type="PROSITE" id="PS51898"/>
    </source>
</evidence>
<feature type="compositionally biased region" description="Basic and acidic residues" evidence="2">
    <location>
        <begin position="349"/>
        <end position="369"/>
    </location>
</feature>
<dbReference type="InterPro" id="IPR002104">
    <property type="entry name" value="Integrase_catalytic"/>
</dbReference>
<keyword evidence="1" id="KW-0233">DNA recombination</keyword>
<dbReference type="InterPro" id="IPR013762">
    <property type="entry name" value="Integrase-like_cat_sf"/>
</dbReference>
<protein>
    <submittedName>
        <fullName evidence="4">Integrase</fullName>
    </submittedName>
</protein>
<evidence type="ECO:0000313" key="4">
    <source>
        <dbReference type="EMBL" id="BCL23020.1"/>
    </source>
</evidence>
<evidence type="ECO:0000256" key="2">
    <source>
        <dbReference type="SAM" id="MobiDB-lite"/>
    </source>
</evidence>
<dbReference type="Proteomes" id="UP000516373">
    <property type="component" value="Chromosome"/>
</dbReference>
<dbReference type="InterPro" id="IPR011010">
    <property type="entry name" value="DNA_brk_join_enz"/>
</dbReference>
<name>A0A7G1NMV3_9ACTN</name>
<accession>A0A7G1NMV3</accession>
<dbReference type="GO" id="GO:0006310">
    <property type="term" value="P:DNA recombination"/>
    <property type="evidence" value="ECO:0007669"/>
    <property type="project" value="UniProtKB-KW"/>
</dbReference>
<dbReference type="PANTHER" id="PTHR30349:SF64">
    <property type="entry name" value="PROPHAGE INTEGRASE INTD-RELATED"/>
    <property type="match status" value="1"/>
</dbReference>